<accession>A0AA35ZMT0</accession>
<evidence type="ECO:0000313" key="4">
    <source>
        <dbReference type="Proteomes" id="UP001177003"/>
    </source>
</evidence>
<feature type="region of interest" description="Disordered" evidence="1">
    <location>
        <begin position="1"/>
        <end position="20"/>
    </location>
</feature>
<evidence type="ECO:0000256" key="1">
    <source>
        <dbReference type="SAM" id="MobiDB-lite"/>
    </source>
</evidence>
<reference evidence="3" key="1">
    <citation type="submission" date="2023-04" db="EMBL/GenBank/DDBJ databases">
        <authorList>
            <person name="Vijverberg K."/>
            <person name="Xiong W."/>
            <person name="Schranz E."/>
        </authorList>
    </citation>
    <scope>NUCLEOTIDE SEQUENCE</scope>
</reference>
<dbReference type="Proteomes" id="UP001177003">
    <property type="component" value="Chromosome 7"/>
</dbReference>
<keyword evidence="4" id="KW-1185">Reference proteome</keyword>
<name>A0AA35ZMT0_LACSI</name>
<protein>
    <recommendedName>
        <fullName evidence="2">Conserved oligomeric Golgi complex subunit 4 N-terminal domain-containing protein</fullName>
    </recommendedName>
</protein>
<dbReference type="Pfam" id="PF20663">
    <property type="entry name" value="COG4_N"/>
    <property type="match status" value="1"/>
</dbReference>
<feature type="domain" description="Conserved oligomeric Golgi complex subunit 4 N-terminal" evidence="2">
    <location>
        <begin position="26"/>
        <end position="67"/>
    </location>
</feature>
<organism evidence="3 4">
    <name type="scientific">Lactuca saligna</name>
    <name type="common">Willowleaf lettuce</name>
    <dbReference type="NCBI Taxonomy" id="75948"/>
    <lineage>
        <taxon>Eukaryota</taxon>
        <taxon>Viridiplantae</taxon>
        <taxon>Streptophyta</taxon>
        <taxon>Embryophyta</taxon>
        <taxon>Tracheophyta</taxon>
        <taxon>Spermatophyta</taxon>
        <taxon>Magnoliopsida</taxon>
        <taxon>eudicotyledons</taxon>
        <taxon>Gunneridae</taxon>
        <taxon>Pentapetalae</taxon>
        <taxon>asterids</taxon>
        <taxon>campanulids</taxon>
        <taxon>Asterales</taxon>
        <taxon>Asteraceae</taxon>
        <taxon>Cichorioideae</taxon>
        <taxon>Cichorieae</taxon>
        <taxon>Lactucinae</taxon>
        <taxon>Lactuca</taxon>
    </lineage>
</organism>
<dbReference type="EMBL" id="OX465083">
    <property type="protein sequence ID" value="CAI9295341.1"/>
    <property type="molecule type" value="Genomic_DNA"/>
</dbReference>
<dbReference type="AlphaFoldDB" id="A0AA35ZMT0"/>
<gene>
    <name evidence="3" type="ORF">LSALG_LOCUS34284</name>
</gene>
<dbReference type="InterPro" id="IPR048680">
    <property type="entry name" value="COG4_N"/>
</dbReference>
<feature type="compositionally biased region" description="Low complexity" evidence="1">
    <location>
        <begin position="8"/>
        <end position="17"/>
    </location>
</feature>
<proteinExistence type="predicted"/>
<evidence type="ECO:0000313" key="3">
    <source>
        <dbReference type="EMBL" id="CAI9295341.1"/>
    </source>
</evidence>
<sequence length="103" mass="11299">MKSIYTISGSSSLSSGLHVPSKHSVQSISSDHMLSNVDSTCILTDQVSDKVRKLDLAQSHVNETLSFSLELLKLTLLTICEGREGTELSDGNVLLFPEMVKYR</sequence>
<evidence type="ECO:0000259" key="2">
    <source>
        <dbReference type="Pfam" id="PF20663"/>
    </source>
</evidence>